<dbReference type="AlphaFoldDB" id="A0A0R2K003"/>
<dbReference type="InterPro" id="IPR003811">
    <property type="entry name" value="G3P_acylTferase_PlsY"/>
</dbReference>
<evidence type="ECO:0000256" key="5">
    <source>
        <dbReference type="ARBA" id="ARBA00022989"/>
    </source>
</evidence>
<dbReference type="EC" id="2.3.1.275" evidence="10"/>
<evidence type="ECO:0000256" key="9">
    <source>
        <dbReference type="ARBA" id="ARBA00023264"/>
    </source>
</evidence>
<keyword evidence="3 10" id="KW-0808">Transferase</keyword>
<evidence type="ECO:0000313" key="14">
    <source>
        <dbReference type="Proteomes" id="UP000182818"/>
    </source>
</evidence>
<protein>
    <recommendedName>
        <fullName evidence="10">Glycerol-3-phosphate acyltransferase</fullName>
    </recommendedName>
    <alternativeName>
        <fullName evidence="10">Acyl-PO4 G3P acyltransferase</fullName>
    </alternativeName>
    <alternativeName>
        <fullName evidence="10">Acyl-phosphate--glycerol-3-phosphate acyltransferase</fullName>
    </alternativeName>
    <alternativeName>
        <fullName evidence="10">G3P acyltransferase</fullName>
        <shortName evidence="10">GPAT</shortName>
        <ecNumber evidence="10">2.3.1.275</ecNumber>
    </alternativeName>
    <alternativeName>
        <fullName evidence="10">Lysophosphatidic acid synthase</fullName>
        <shortName evidence="10">LPA synthase</shortName>
    </alternativeName>
</protein>
<comment type="subcellular location">
    <subcellularLocation>
        <location evidence="10">Cell membrane</location>
        <topology evidence="10">Multi-pass membrane protein</topology>
    </subcellularLocation>
</comment>
<evidence type="ECO:0000256" key="10">
    <source>
        <dbReference type="HAMAP-Rule" id="MF_01043"/>
    </source>
</evidence>
<keyword evidence="9 10" id="KW-1208">Phospholipid metabolism</keyword>
<comment type="caution">
    <text evidence="10">Lacks conserved residue(s) required for the propagation of feature annotation.</text>
</comment>
<accession>A0A0R2K003</accession>
<keyword evidence="5 10" id="KW-1133">Transmembrane helix</keyword>
<reference evidence="12 14" key="2">
    <citation type="submission" date="2016-10" db="EMBL/GenBank/DDBJ databases">
        <authorList>
            <person name="Varghese N."/>
            <person name="Submissions S."/>
        </authorList>
    </citation>
    <scope>NUCLEOTIDE SEQUENCE [LARGE SCALE GENOMIC DNA]</scope>
    <source>
        <strain evidence="12 14">CGMCC 1.3889</strain>
    </source>
</reference>
<dbReference type="PANTHER" id="PTHR30309:SF0">
    <property type="entry name" value="GLYCEROL-3-PHOSPHATE ACYLTRANSFERASE-RELATED"/>
    <property type="match status" value="1"/>
</dbReference>
<reference evidence="11 13" key="1">
    <citation type="journal article" date="2015" name="Genome Announc.">
        <title>Expanding the biotechnology potential of lactobacilli through comparative genomics of 213 strains and associated genera.</title>
        <authorList>
            <person name="Sun Z."/>
            <person name="Harris H.M."/>
            <person name="McCann A."/>
            <person name="Guo C."/>
            <person name="Argimon S."/>
            <person name="Zhang W."/>
            <person name="Yang X."/>
            <person name="Jeffery I.B."/>
            <person name="Cooney J.C."/>
            <person name="Kagawa T.F."/>
            <person name="Liu W."/>
            <person name="Song Y."/>
            <person name="Salvetti E."/>
            <person name="Wrobel A."/>
            <person name="Rasinkangas P."/>
            <person name="Parkhill J."/>
            <person name="Rea M.C."/>
            <person name="O'Sullivan O."/>
            <person name="Ritari J."/>
            <person name="Douillard F.P."/>
            <person name="Paul Ross R."/>
            <person name="Yang R."/>
            <person name="Briner A.E."/>
            <person name="Felis G.E."/>
            <person name="de Vos W.M."/>
            <person name="Barrangou R."/>
            <person name="Klaenhammer T.R."/>
            <person name="Caufield P.W."/>
            <person name="Cui Y."/>
            <person name="Zhang H."/>
            <person name="O'Toole P.W."/>
        </authorList>
    </citation>
    <scope>NUCLEOTIDE SEQUENCE [LARGE SCALE GENOMIC DNA]</scope>
    <source>
        <strain evidence="11 13">DSM 22301</strain>
    </source>
</reference>
<evidence type="ECO:0000313" key="13">
    <source>
        <dbReference type="Proteomes" id="UP000051749"/>
    </source>
</evidence>
<comment type="similarity">
    <text evidence="10">Belongs to the PlsY family.</text>
</comment>
<evidence type="ECO:0000256" key="8">
    <source>
        <dbReference type="ARBA" id="ARBA00023209"/>
    </source>
</evidence>
<dbReference type="STRING" id="319653.SAMN04487973_102128"/>
<dbReference type="UniPathway" id="UPA00085"/>
<keyword evidence="2 10" id="KW-0444">Lipid biosynthesis</keyword>
<dbReference type="GO" id="GO:0043772">
    <property type="term" value="F:acyl-phosphate glycerol-3-phosphate acyltransferase activity"/>
    <property type="evidence" value="ECO:0007669"/>
    <property type="project" value="UniProtKB-UniRule"/>
</dbReference>
<dbReference type="Proteomes" id="UP000182818">
    <property type="component" value="Unassembled WGS sequence"/>
</dbReference>
<dbReference type="PANTHER" id="PTHR30309">
    <property type="entry name" value="INNER MEMBRANE PROTEIN YGIH"/>
    <property type="match status" value="1"/>
</dbReference>
<keyword evidence="8 10" id="KW-0594">Phospholipid biosynthesis</keyword>
<feature type="transmembrane region" description="Helical" evidence="10">
    <location>
        <begin position="155"/>
        <end position="175"/>
    </location>
</feature>
<evidence type="ECO:0000256" key="2">
    <source>
        <dbReference type="ARBA" id="ARBA00022516"/>
    </source>
</evidence>
<dbReference type="NCBIfam" id="TIGR00023">
    <property type="entry name" value="glycerol-3-phosphate 1-O-acyltransferase PlsY"/>
    <property type="match status" value="1"/>
</dbReference>
<dbReference type="PATRIC" id="fig|319653.3.peg.1901"/>
<dbReference type="GO" id="GO:0005886">
    <property type="term" value="C:plasma membrane"/>
    <property type="evidence" value="ECO:0007669"/>
    <property type="project" value="UniProtKB-SubCell"/>
</dbReference>
<keyword evidence="1 10" id="KW-1003">Cell membrane</keyword>
<evidence type="ECO:0000313" key="12">
    <source>
        <dbReference type="EMBL" id="SER17005.1"/>
    </source>
</evidence>
<dbReference type="EMBL" id="JQBY01000006">
    <property type="protein sequence ID" value="KRN82914.1"/>
    <property type="molecule type" value="Genomic_DNA"/>
</dbReference>
<dbReference type="Pfam" id="PF02660">
    <property type="entry name" value="G3P_acyltransf"/>
    <property type="match status" value="1"/>
</dbReference>
<evidence type="ECO:0000256" key="4">
    <source>
        <dbReference type="ARBA" id="ARBA00022692"/>
    </source>
</evidence>
<proteinExistence type="inferred from homology"/>
<dbReference type="Proteomes" id="UP000051749">
    <property type="component" value="Unassembled WGS sequence"/>
</dbReference>
<evidence type="ECO:0000256" key="6">
    <source>
        <dbReference type="ARBA" id="ARBA00023098"/>
    </source>
</evidence>
<evidence type="ECO:0000313" key="11">
    <source>
        <dbReference type="EMBL" id="KRN82914.1"/>
    </source>
</evidence>
<dbReference type="HAMAP" id="MF_01043">
    <property type="entry name" value="PlsY"/>
    <property type="match status" value="1"/>
</dbReference>
<evidence type="ECO:0000256" key="7">
    <source>
        <dbReference type="ARBA" id="ARBA00023136"/>
    </source>
</evidence>
<evidence type="ECO:0000256" key="1">
    <source>
        <dbReference type="ARBA" id="ARBA00022475"/>
    </source>
</evidence>
<comment type="function">
    <text evidence="10">Catalyzes the transfer of an acyl group from acyl-phosphate (acyl-PO(4)) to glycerol-3-phosphate (G3P) to form lysophosphatidic acid (LPA). This enzyme utilizes acyl-phosphate as fatty acyl donor, but not acyl-CoA or acyl-ACP.</text>
</comment>
<keyword evidence="7 10" id="KW-0472">Membrane</keyword>
<dbReference type="GO" id="GO:0008654">
    <property type="term" value="P:phospholipid biosynthetic process"/>
    <property type="evidence" value="ECO:0007669"/>
    <property type="project" value="UniProtKB-UniRule"/>
</dbReference>
<comment type="subunit">
    <text evidence="10">Probably interacts with PlsX.</text>
</comment>
<feature type="transmembrane region" description="Helical" evidence="10">
    <location>
        <begin position="113"/>
        <end position="135"/>
    </location>
</feature>
<dbReference type="EMBL" id="FOGK01000002">
    <property type="protein sequence ID" value="SER17005.1"/>
    <property type="molecule type" value="Genomic_DNA"/>
</dbReference>
<comment type="caution">
    <text evidence="11">The sequence shown here is derived from an EMBL/GenBank/DDBJ whole genome shotgun (WGS) entry which is preliminary data.</text>
</comment>
<evidence type="ECO:0000256" key="3">
    <source>
        <dbReference type="ARBA" id="ARBA00022679"/>
    </source>
</evidence>
<keyword evidence="4 10" id="KW-0812">Transmembrane</keyword>
<keyword evidence="6 10" id="KW-0443">Lipid metabolism</keyword>
<organism evidence="11 13">
    <name type="scientific">Pediococcus ethanolidurans</name>
    <dbReference type="NCBI Taxonomy" id="319653"/>
    <lineage>
        <taxon>Bacteria</taxon>
        <taxon>Bacillati</taxon>
        <taxon>Bacillota</taxon>
        <taxon>Bacilli</taxon>
        <taxon>Lactobacillales</taxon>
        <taxon>Lactobacillaceae</taxon>
        <taxon>Pediococcus</taxon>
    </lineage>
</organism>
<comment type="catalytic activity">
    <reaction evidence="10">
        <text>an acyl phosphate + sn-glycerol 3-phosphate = a 1-acyl-sn-glycero-3-phosphate + phosphate</text>
        <dbReference type="Rhea" id="RHEA:34075"/>
        <dbReference type="ChEBI" id="CHEBI:43474"/>
        <dbReference type="ChEBI" id="CHEBI:57597"/>
        <dbReference type="ChEBI" id="CHEBI:57970"/>
        <dbReference type="ChEBI" id="CHEBI:59918"/>
        <dbReference type="EC" id="2.3.1.275"/>
    </reaction>
</comment>
<dbReference type="SMART" id="SM01207">
    <property type="entry name" value="G3P_acyltransf"/>
    <property type="match status" value="1"/>
</dbReference>
<keyword evidence="14" id="KW-1185">Reference proteome</keyword>
<comment type="pathway">
    <text evidence="10">Lipid metabolism; phospholipid metabolism.</text>
</comment>
<keyword evidence="12" id="KW-0012">Acyltransferase</keyword>
<gene>
    <name evidence="10" type="primary">plsY</name>
    <name evidence="11" type="ORF">IV87_GL001868</name>
    <name evidence="12" type="ORF">SAMN04487973_102128</name>
</gene>
<name>A0A0R2K003_9LACO</name>
<sequence length="206" mass="22602">MLKIIAMLIIAYLLGSIPSGVMIGKKFFNVDIRQSGSGNIGTTNTFRVLGPKAGTVVLVMDVLKGTLAASQPYLFQTPHVNPLLIGLAAIVGHTFSVFDHFKGGKAVATSAGILLAYNPPFFIIACAVFAILVFLTSRVSVASMSAMIIISIWSLFYHDLILTCVAVALTFFIFYRHRENIQRLKNGTESLIPFGYWYHHMKNKNS</sequence>